<dbReference type="EMBL" id="BAABGZ010000066">
    <property type="protein sequence ID" value="GAA4362767.1"/>
    <property type="molecule type" value="Genomic_DNA"/>
</dbReference>
<evidence type="ECO:0000313" key="1">
    <source>
        <dbReference type="EMBL" id="GAA4362767.1"/>
    </source>
</evidence>
<dbReference type="RefSeq" id="WP_345237009.1">
    <property type="nucleotide sequence ID" value="NZ_BAABGZ010000066.1"/>
</dbReference>
<organism evidence="1 2">
    <name type="scientific">Hymenobacter saemangeumensis</name>
    <dbReference type="NCBI Taxonomy" id="1084522"/>
    <lineage>
        <taxon>Bacteria</taxon>
        <taxon>Pseudomonadati</taxon>
        <taxon>Bacteroidota</taxon>
        <taxon>Cytophagia</taxon>
        <taxon>Cytophagales</taxon>
        <taxon>Hymenobacteraceae</taxon>
        <taxon>Hymenobacter</taxon>
    </lineage>
</organism>
<reference evidence="2" key="1">
    <citation type="journal article" date="2019" name="Int. J. Syst. Evol. Microbiol.">
        <title>The Global Catalogue of Microorganisms (GCM) 10K type strain sequencing project: providing services to taxonomists for standard genome sequencing and annotation.</title>
        <authorList>
            <consortium name="The Broad Institute Genomics Platform"/>
            <consortium name="The Broad Institute Genome Sequencing Center for Infectious Disease"/>
            <person name="Wu L."/>
            <person name="Ma J."/>
        </authorList>
    </citation>
    <scope>NUCLEOTIDE SEQUENCE [LARGE SCALE GENOMIC DNA]</scope>
    <source>
        <strain evidence="2">JCM 17923</strain>
    </source>
</reference>
<name>A0ABP8ILW2_9BACT</name>
<accession>A0ABP8ILW2</accession>
<proteinExistence type="predicted"/>
<comment type="caution">
    <text evidence="1">The sequence shown here is derived from an EMBL/GenBank/DDBJ whole genome shotgun (WGS) entry which is preliminary data.</text>
</comment>
<gene>
    <name evidence="1" type="ORF">GCM10023185_31010</name>
</gene>
<protein>
    <submittedName>
        <fullName evidence="1">Uncharacterized protein</fullName>
    </submittedName>
</protein>
<dbReference type="InterPro" id="IPR046558">
    <property type="entry name" value="DUF6712"/>
</dbReference>
<evidence type="ECO:0000313" key="2">
    <source>
        <dbReference type="Proteomes" id="UP001501153"/>
    </source>
</evidence>
<dbReference type="Proteomes" id="UP001501153">
    <property type="component" value="Unassembled WGS sequence"/>
</dbReference>
<sequence length="180" mass="19891">MNLLISQADLSDYTRLSVNIAPLLINPAIRDAHTFDVLPQLRADEETALSAYYALTPTQKEEYILAGEASEDPDVVAFWRRHRLYAAVRPLLCYHTYRRFLLDHGAHITANGVETISEVGHMPISGQQRAEMRADASAKCAHYQALLVAALQVYRGPVGRPACASSTRRPRSGGLTMTAI</sequence>
<dbReference type="Pfam" id="PF20459">
    <property type="entry name" value="DUF6712"/>
    <property type="match status" value="1"/>
</dbReference>
<keyword evidence="2" id="KW-1185">Reference proteome</keyword>